<comment type="caution">
    <text evidence="2">The sequence shown here is derived from an EMBL/GenBank/DDBJ whole genome shotgun (WGS) entry which is preliminary data.</text>
</comment>
<gene>
    <name evidence="2" type="ORF">C5612_30145</name>
</gene>
<dbReference type="EMBL" id="PUIN01000023">
    <property type="protein sequence ID" value="PQO96752.1"/>
    <property type="molecule type" value="Genomic_DNA"/>
</dbReference>
<accession>A0A2S8H4T7</accession>
<organism evidence="2 3">
    <name type="scientific">Pseudomonas frederiksbergensis</name>
    <dbReference type="NCBI Taxonomy" id="104087"/>
    <lineage>
        <taxon>Bacteria</taxon>
        <taxon>Pseudomonadati</taxon>
        <taxon>Pseudomonadota</taxon>
        <taxon>Gammaproteobacteria</taxon>
        <taxon>Pseudomonadales</taxon>
        <taxon>Pseudomonadaceae</taxon>
        <taxon>Pseudomonas</taxon>
    </lineage>
</organism>
<feature type="transmembrane region" description="Helical" evidence="1">
    <location>
        <begin position="126"/>
        <end position="144"/>
    </location>
</feature>
<keyword evidence="1" id="KW-1133">Transmembrane helix</keyword>
<dbReference type="RefSeq" id="WP_105348842.1">
    <property type="nucleotide sequence ID" value="NZ_PUIN01000023.1"/>
</dbReference>
<protein>
    <submittedName>
        <fullName evidence="2">Uncharacterized protein</fullName>
    </submittedName>
</protein>
<sequence length="841" mass="94381">MDFSGVINSILQFGVKVNQTLNDFGCWVITAARAAIVDEKSAVWVTLVTDIITIAAALGALALPISLNVIEATRTRYRSPSLLKITSSLSGIDAKKLNQHLFMVLAVSLAAKLIISIRVFDLISLVPYLCALTVWFGSVVYQVYRHLKFTYTFMSNIEEIHERIYRSINNYAQASFLRADGGQGLSFSRSLRIKGLFSKKVRVQDSIAALIELESYLLCTDSAKVTLDSRITDISYKAFNNLDNYEANEFARHLLASLPSVLAAVEVSREVDVYQSIAGFYLYLAMGAILSKEEYRSQIGVIERIARFREEKLPSYGRFCRNGRLFLNFANKTKSSNEAYTYLQEHFNFLIETSVREQPANIPELLSNVRYVIQFKGNYQEGGWGLPKHVAELWGCSCLPEFDSDVADTYAGRITTGELKERIETKYKPEMQAYLEVKISDKTLVKDRFDAIDVALDKCWKGIALKKFSSEIETGTLRALATLLSTHPEIVVECRELRNPAGSRSFNVGHSPVPTSLGECIGAFLSSKNFGEFYTLRLDDLQEYKIVDAIGALIVYELWSTYILGATGATIKPEMSTPTIPTSLLGELKDATQRVPLLKTSLLKTLANDRFIDRLGVLPEQALSLREYACKFCDLLGEALEQKTKSQIASQKLDLVSLERFKREVVEQLGSSVSEYSLFKRLTLGQVQPIVSHFSLPRVTFLSGTDTHYIFDMYGSDLAREVHDWLSTQILLYNHRTENSEFTLPTRKADWMICSSGALKKFLSVGFATSGRNIIWPDGKGRMKFIEVDCDGSGYYLVLSGESLLTVSYEHLEGGLPIDISFTDNGESVSFKIEYFVNARR</sequence>
<feature type="transmembrane region" description="Helical" evidence="1">
    <location>
        <begin position="51"/>
        <end position="70"/>
    </location>
</feature>
<proteinExistence type="predicted"/>
<evidence type="ECO:0000313" key="3">
    <source>
        <dbReference type="Proteomes" id="UP000239687"/>
    </source>
</evidence>
<evidence type="ECO:0000313" key="2">
    <source>
        <dbReference type="EMBL" id="PQO96752.1"/>
    </source>
</evidence>
<dbReference type="AlphaFoldDB" id="A0A2S8H4T7"/>
<reference evidence="2 3" key="1">
    <citation type="submission" date="2018-02" db="EMBL/GenBank/DDBJ databases">
        <title>Draft genome sequencing of Pseudomonas frederiksbergensis 11-D3.</title>
        <authorList>
            <person name="Zheng B.-X."/>
        </authorList>
    </citation>
    <scope>NUCLEOTIDE SEQUENCE [LARGE SCALE GENOMIC DNA]</scope>
    <source>
        <strain evidence="2 3">11-D3</strain>
    </source>
</reference>
<evidence type="ECO:0000256" key="1">
    <source>
        <dbReference type="SAM" id="Phobius"/>
    </source>
</evidence>
<keyword evidence="1" id="KW-0472">Membrane</keyword>
<keyword evidence="1" id="KW-0812">Transmembrane</keyword>
<dbReference type="Proteomes" id="UP000239687">
    <property type="component" value="Unassembled WGS sequence"/>
</dbReference>
<name>A0A2S8H4T7_9PSED</name>